<organism evidence="1 2">
    <name type="scientific">Dentiscutata erythropus</name>
    <dbReference type="NCBI Taxonomy" id="1348616"/>
    <lineage>
        <taxon>Eukaryota</taxon>
        <taxon>Fungi</taxon>
        <taxon>Fungi incertae sedis</taxon>
        <taxon>Mucoromycota</taxon>
        <taxon>Glomeromycotina</taxon>
        <taxon>Glomeromycetes</taxon>
        <taxon>Diversisporales</taxon>
        <taxon>Gigasporaceae</taxon>
        <taxon>Dentiscutata</taxon>
    </lineage>
</organism>
<accession>A0A9N9D8A8</accession>
<sequence length="118" mass="13754">MNSSSKIDKPKYYSGCNKYYSPNLFINDLKTFRTCNTCHNQNSQVKKNKNKHSKNNNQIIFDLSDFNDHIIETIGFLEINKAIKDQENFNFSEFKFSCSINISILEGDSKEKLVELLK</sequence>
<dbReference type="OrthoDB" id="2318700at2759"/>
<reference evidence="1" key="1">
    <citation type="submission" date="2021-06" db="EMBL/GenBank/DDBJ databases">
        <authorList>
            <person name="Kallberg Y."/>
            <person name="Tangrot J."/>
            <person name="Rosling A."/>
        </authorList>
    </citation>
    <scope>NUCLEOTIDE SEQUENCE</scope>
    <source>
        <strain evidence="1">MA453B</strain>
    </source>
</reference>
<name>A0A9N9D8A8_9GLOM</name>
<gene>
    <name evidence="1" type="ORF">DERYTH_LOCUS8900</name>
</gene>
<evidence type="ECO:0000313" key="1">
    <source>
        <dbReference type="EMBL" id="CAG8626169.1"/>
    </source>
</evidence>
<evidence type="ECO:0000313" key="2">
    <source>
        <dbReference type="Proteomes" id="UP000789405"/>
    </source>
</evidence>
<comment type="caution">
    <text evidence="1">The sequence shown here is derived from an EMBL/GenBank/DDBJ whole genome shotgun (WGS) entry which is preliminary data.</text>
</comment>
<dbReference type="EMBL" id="CAJVPY010004715">
    <property type="protein sequence ID" value="CAG8626169.1"/>
    <property type="molecule type" value="Genomic_DNA"/>
</dbReference>
<proteinExistence type="predicted"/>
<dbReference type="AlphaFoldDB" id="A0A9N9D8A8"/>
<dbReference type="Proteomes" id="UP000789405">
    <property type="component" value="Unassembled WGS sequence"/>
</dbReference>
<keyword evidence="2" id="KW-1185">Reference proteome</keyword>
<protein>
    <submittedName>
        <fullName evidence="1">4780_t:CDS:1</fullName>
    </submittedName>
</protein>